<name>Q23MJ9_TETTS</name>
<feature type="transmembrane region" description="Helical" evidence="1">
    <location>
        <begin position="1091"/>
        <end position="1113"/>
    </location>
</feature>
<accession>Q23MJ9</accession>
<feature type="transmembrane region" description="Helical" evidence="1">
    <location>
        <begin position="1240"/>
        <end position="1264"/>
    </location>
</feature>
<gene>
    <name evidence="2" type="ORF">TTHERM_01046980</name>
</gene>
<keyword evidence="1" id="KW-1133">Transmembrane helix</keyword>
<feature type="transmembrane region" description="Helical" evidence="1">
    <location>
        <begin position="1207"/>
        <end position="1228"/>
    </location>
</feature>
<keyword evidence="1" id="KW-0472">Membrane</keyword>
<dbReference type="PANTHER" id="PTHR11319:SF35">
    <property type="entry name" value="OUTER MEMBRANE PROTEIN PMPC-RELATED"/>
    <property type="match status" value="1"/>
</dbReference>
<proteinExistence type="predicted"/>
<organism evidence="2 3">
    <name type="scientific">Tetrahymena thermophila (strain SB210)</name>
    <dbReference type="NCBI Taxonomy" id="312017"/>
    <lineage>
        <taxon>Eukaryota</taxon>
        <taxon>Sar</taxon>
        <taxon>Alveolata</taxon>
        <taxon>Ciliophora</taxon>
        <taxon>Intramacronucleata</taxon>
        <taxon>Oligohymenophorea</taxon>
        <taxon>Hymenostomatida</taxon>
        <taxon>Tetrahymenina</taxon>
        <taxon>Tetrahymenidae</taxon>
        <taxon>Tetrahymena</taxon>
    </lineage>
</organism>
<dbReference type="KEGG" id="tet:TTHERM_01046980"/>
<dbReference type="HOGENOM" id="CLU_003191_0_0_1"/>
<evidence type="ECO:0000256" key="1">
    <source>
        <dbReference type="SAM" id="Phobius"/>
    </source>
</evidence>
<dbReference type="EMBL" id="GG662659">
    <property type="protein sequence ID" value="EAR97767.3"/>
    <property type="molecule type" value="Genomic_DNA"/>
</dbReference>
<keyword evidence="3" id="KW-1185">Reference proteome</keyword>
<dbReference type="GeneID" id="7844498"/>
<reference evidence="2" key="1">
    <citation type="submission" date="2008-09" db="EMBL/GenBank/DDBJ databases">
        <authorList>
            <person name="Eisen J.A."/>
            <person name="Wu M."/>
            <person name="Wu D."/>
            <person name="Nierman W.C."/>
            <person name="Orias E."/>
            <person name="Delcher A.L."/>
            <person name="Salzberg S.L."/>
        </authorList>
    </citation>
    <scope>NUCLEOTIDE SEQUENCE</scope>
    <source>
        <strain evidence="2">SB210</strain>
    </source>
</reference>
<dbReference type="InParanoid" id="Q23MJ9"/>
<keyword evidence="1 2" id="KW-0812">Transmembrane</keyword>
<dbReference type="RefSeq" id="XP_001018012.3">
    <property type="nucleotide sequence ID" value="XM_001018012.3"/>
</dbReference>
<feature type="transmembrane region" description="Helical" evidence="1">
    <location>
        <begin position="1428"/>
        <end position="1447"/>
    </location>
</feature>
<evidence type="ECO:0000313" key="2">
    <source>
        <dbReference type="EMBL" id="EAR97767.3"/>
    </source>
</evidence>
<evidence type="ECO:0000313" key="3">
    <source>
        <dbReference type="Proteomes" id="UP000009168"/>
    </source>
</evidence>
<dbReference type="Proteomes" id="UP000009168">
    <property type="component" value="Unassembled WGS sequence"/>
</dbReference>
<protein>
    <submittedName>
        <fullName evidence="2">Transmembrane protein, putative</fullName>
    </submittedName>
</protein>
<dbReference type="PANTHER" id="PTHR11319">
    <property type="entry name" value="G PROTEIN-COUPLED RECEPTOR-RELATED"/>
    <property type="match status" value="1"/>
</dbReference>
<sequence length="1642" mass="191593">MDLKELQQIHAKTDIDLYKNFLANVYALDKFSQYVKNSESIIDTENMIIVKSQLDSMSYLGNVILDDNSQIDCFYSQNGVFWFQNLLNQPFNVFNLTQNLTIQDMQLQNNKIALYDNAQKQLILYNVLQTIQEVKKIDLDVQFNLKITITNWDQISFIWVQNEKIYLQSLQANPQLQLISKLESNVSEYYYCPLQKVIVAKSIQQLVHIIQINNENWKNLKTKSQYNQKEELLFLVKCEENIIVTYYPYIQLYDLITGNLIDAFDQIFVGENQNTQKIIPLIDLKHQYNITNLFYDFKHNILIGITNSLCQINAINIPGNNQLFIYETTSQFAKDANYYYQDQTTLIIVDYTPNIYLYNYLTHEVTIFNIKTYQIQGILMDENKNYDNYSTNWWNVPFDYEERYNNNDSQEQDQKLICIVIQGVNSLNVQIINVGTKQTINSYFVYYSQITNIVGDPFRKLIYMVNNQGNTLVFSYTLNLITNIQNACLKQAIISYDSDFVYSICPNDIIIYNGLSFQQQFPQINHGIQEAQNLINTRYNNYFIIIQKFKFSVIQMDALTDYKLIYETNQSYQKLLNMQIVQDSSLQNYLDLLLCSYESTHRLTIPLQQNQTCYIGIQQQNRPLENLYTNITLIQSLTNLQNSNSNQKLTLIEIEYQDGQYLQNQCNLVLITNSVFQNNTNSQGFGGSIYAVDNSIIQINNTRFYLNKCLKQNGGAISIQNIIIPGNLIIIQSEFINNEAYYSTGGAINLYNSNMILQNSTLSLNIAQIGGAIYYEQIIPDFILEFQKGKNLNNIISQNYAKIYGKNFGSTLRNIKINIDDIKVSQEYATIQTQNGMIDVKQFKSGDKIYFKNVQMLDEENNPIVISFNNQSQYIQYSYDVQTIIDSIQVSFQWDKTNQQIQLVGELQSKQFVDSGFELNGQIMFKPENSMTLQIVSNNFPQLMDSKGNIYIQQGQLYQNITIYFDKCSQGQITKQQSNSIICEDCPEGKYSLNINDTVCSQCPDSAIKCYKSTILLKNGYWRENIQTDQILFCHFNPSSCLPESKNSKDYCLEGYRGPLCYTCDTYGELWGKHYSEMFGSGKCYECEGSFALVITENIMIYISIFFYIFVILKNIIRKLQAKLAGYFINKANILFLGSTLRQSDKPQIVSKILTDHLQILSLISCFSFSLPNYFKTPIQLSGNSLSVTSKSIDCLLSKYPILQPLWFYQFLWSLILPFSLFFFYLIYGVCQKYIKKNKIVLNYLNTACIFIYLYFFPMVIILLSRSLNCIQIGDKSYLDLDINIRCFDPKYHKPFIFYLSLPLLFIWAIIIPLFLFIKIKQGKLKKWSIFIEIKYSFIFAGYKEKFYYWEFGKLVYKSLLIIISILMQQNEVLKICLMNVALIFKIFVIFKFKPYISKNFNSILQKSAIICALSLNLSSIIQNISNPYQQALLCIFLIFLNLKYILQLAVGISSRTISSDQLKRSKIENCLIYFKQKYPSLFENIQIENKNKIKSLMKLKIVKSKIKMLVEYFKNNNFYGIESVQQHFNLQRTSIISSKSTQNILQNRFILNDKKESPSFFKKKNSFKNMRDKWNYYTRGTKESPLNSNRFTYEDNTQDYIKEIQIMETGSLQTNSCDQGKQLTFNIESDKKYQEILNLDS</sequence>
<feature type="transmembrane region" description="Helical" evidence="1">
    <location>
        <begin position="1296"/>
        <end position="1318"/>
    </location>
</feature>
<reference evidence="2" key="2">
    <citation type="submission" date="2014-02" db="EMBL/GenBank/DDBJ databases">
        <title>Annotation update of Tetrahymena thermophila SB210.</title>
        <authorList>
            <person name="Bidwell S."/>
            <person name="Michalis H.M."/>
            <person name="Zafar N."/>
            <person name="Joardar V."/>
            <person name="Miao W."/>
            <person name="Russ C."/>
            <person name="Eisen J."/>
            <person name="Wu M."/>
            <person name="Wu D."/>
            <person name="Nierman W."/>
            <person name="Orias E."/>
            <person name="Delcher A."/>
            <person name="Salzberg S."/>
            <person name="Coyne R."/>
        </authorList>
    </citation>
    <scope>NUCLEOTIDE SEQUENCE</scope>
    <source>
        <strain evidence="2">SB210</strain>
    </source>
</reference>
<dbReference type="SUPFAM" id="SSF69322">
    <property type="entry name" value="Tricorn protease domain 2"/>
    <property type="match status" value="1"/>
</dbReference>